<evidence type="ECO:0000313" key="1">
    <source>
        <dbReference type="EMBL" id="MCV5626530.1"/>
    </source>
</evidence>
<organism evidence="1 2">
    <name type="scientific">Escherichia coli</name>
    <dbReference type="NCBI Taxonomy" id="562"/>
    <lineage>
        <taxon>Bacteria</taxon>
        <taxon>Pseudomonadati</taxon>
        <taxon>Pseudomonadota</taxon>
        <taxon>Gammaproteobacteria</taxon>
        <taxon>Enterobacterales</taxon>
        <taxon>Enterobacteriaceae</taxon>
        <taxon>Escherichia</taxon>
    </lineage>
</organism>
<feature type="non-terminal residue" evidence="1">
    <location>
        <position position="1"/>
    </location>
</feature>
<dbReference type="AlphaFoldDB" id="A0AAP3ENF0"/>
<reference evidence="1" key="1">
    <citation type="submission" date="2023-06" db="EMBL/GenBank/DDBJ databases">
        <title>Deciphering the underlying mechanisms mediating the transmission of blaNDM gene from human to animals in China.</title>
        <authorList>
            <person name="Chen K."/>
            <person name="Chen S."/>
        </authorList>
    </citation>
    <scope>NUCLEOTIDE SEQUENCE</scope>
    <source>
        <strain evidence="1">1199</strain>
    </source>
</reference>
<feature type="non-terminal residue" evidence="1">
    <location>
        <position position="80"/>
    </location>
</feature>
<dbReference type="Proteomes" id="UP001208624">
    <property type="component" value="Unassembled WGS sequence"/>
</dbReference>
<evidence type="ECO:0000313" key="2">
    <source>
        <dbReference type="Proteomes" id="UP001208624"/>
    </source>
</evidence>
<proteinExistence type="predicted"/>
<protein>
    <submittedName>
        <fullName evidence="1">Uncharacterized protein</fullName>
    </submittedName>
</protein>
<comment type="caution">
    <text evidence="1">The sequence shown here is derived from an EMBL/GenBank/DDBJ whole genome shotgun (WGS) entry which is preliminary data.</text>
</comment>
<accession>A0AAP3ENF0</accession>
<sequence>EAGITLRPVLWRRKEGGESREYQNTTFEYERPASTALAELAPLNNFYAGGHKVEIEQIDLKVSEPENWRICSHCNYSENI</sequence>
<dbReference type="EMBL" id="JAOVKC010001684">
    <property type="protein sequence ID" value="MCV5626530.1"/>
    <property type="molecule type" value="Genomic_DNA"/>
</dbReference>
<gene>
    <name evidence="1" type="ORF">OFN31_33430</name>
</gene>
<name>A0AAP3ENF0_ECOLX</name>